<dbReference type="STRING" id="4955.A0A1G4MIJ1"/>
<dbReference type="OrthoDB" id="5431245at2759"/>
<feature type="compositionally biased region" description="Acidic residues" evidence="1">
    <location>
        <begin position="98"/>
        <end position="133"/>
    </location>
</feature>
<protein>
    <submittedName>
        <fullName evidence="2">LAFE_0G16886g1_1</fullName>
    </submittedName>
</protein>
<sequence length="200" mass="22286">MTHQSTLLSSISQQYVLANRARSKLLTCAAAGKKKDFDLRVLVGHANLLDRVMESIQSIDLDSDEREYHGVVSPEYAATGKDRSADAPTMLTTHELYDSDSDSDSCSDEDDDAYSSDSESDSDEEEYISDDESSDKKYEYVLDSSYRLSVSHKPAELNSRSVPRVTTTALAISEDDEDSDEGEYAYAREQDLAVLRPVWV</sequence>
<dbReference type="PANTHER" id="PTHR36826:SF1">
    <property type="entry name" value="PROTEIN ECM13"/>
    <property type="match status" value="1"/>
</dbReference>
<dbReference type="PANTHER" id="PTHR36826">
    <property type="entry name" value="PROTEIN ECM13"/>
    <property type="match status" value="1"/>
</dbReference>
<proteinExistence type="predicted"/>
<feature type="region of interest" description="Disordered" evidence="1">
    <location>
        <begin position="95"/>
        <end position="135"/>
    </location>
</feature>
<dbReference type="AlphaFoldDB" id="A0A1G4MIJ1"/>
<dbReference type="EMBL" id="LT598486">
    <property type="protein sequence ID" value="SCW03727.1"/>
    <property type="molecule type" value="Genomic_DNA"/>
</dbReference>
<reference evidence="2 3" key="1">
    <citation type="submission" date="2016-03" db="EMBL/GenBank/DDBJ databases">
        <authorList>
            <person name="Devillers H."/>
        </authorList>
    </citation>
    <scope>NUCLEOTIDE SEQUENCE [LARGE SCALE GENOMIC DNA]</scope>
    <source>
        <strain evidence="2">CBS 6772</strain>
    </source>
</reference>
<evidence type="ECO:0000256" key="1">
    <source>
        <dbReference type="SAM" id="MobiDB-lite"/>
    </source>
</evidence>
<dbReference type="Proteomes" id="UP000190831">
    <property type="component" value="Chromosome G"/>
</dbReference>
<keyword evidence="3" id="KW-1185">Reference proteome</keyword>
<gene>
    <name evidence="2" type="ORF">LAFE_0G16886G</name>
</gene>
<evidence type="ECO:0000313" key="2">
    <source>
        <dbReference type="EMBL" id="SCW03727.1"/>
    </source>
</evidence>
<evidence type="ECO:0000313" key="3">
    <source>
        <dbReference type="Proteomes" id="UP000190831"/>
    </source>
</evidence>
<dbReference type="InterPro" id="IPR037738">
    <property type="entry name" value="Ecm13-like"/>
</dbReference>
<name>A0A1G4MIJ1_LACFM</name>
<accession>A0A1G4MIJ1</accession>
<dbReference type="OMA" id="TMLTTHE"/>
<organism evidence="2 3">
    <name type="scientific">Lachancea fermentati</name>
    <name type="common">Zygosaccharomyces fermentati</name>
    <dbReference type="NCBI Taxonomy" id="4955"/>
    <lineage>
        <taxon>Eukaryota</taxon>
        <taxon>Fungi</taxon>
        <taxon>Dikarya</taxon>
        <taxon>Ascomycota</taxon>
        <taxon>Saccharomycotina</taxon>
        <taxon>Saccharomycetes</taxon>
        <taxon>Saccharomycetales</taxon>
        <taxon>Saccharomycetaceae</taxon>
        <taxon>Lachancea</taxon>
    </lineage>
</organism>